<protein>
    <submittedName>
        <fullName evidence="9">TRAP transporter large permease</fullName>
    </submittedName>
</protein>
<dbReference type="EMBL" id="JAHWXI010000018">
    <property type="protein sequence ID" value="MDN4465379.1"/>
    <property type="molecule type" value="Genomic_DNA"/>
</dbReference>
<comment type="caution">
    <text evidence="9">The sequence shown here is derived from an EMBL/GenBank/DDBJ whole genome shotgun (WGS) entry which is preliminary data.</text>
</comment>
<feature type="transmembrane region" description="Helical" evidence="7">
    <location>
        <begin position="247"/>
        <end position="266"/>
    </location>
</feature>
<dbReference type="PANTHER" id="PTHR33362">
    <property type="entry name" value="SIALIC ACID TRAP TRANSPORTER PERMEASE PROTEIN SIAT-RELATED"/>
    <property type="match status" value="1"/>
</dbReference>
<evidence type="ECO:0000256" key="6">
    <source>
        <dbReference type="ARBA" id="ARBA00023136"/>
    </source>
</evidence>
<feature type="transmembrane region" description="Helical" evidence="7">
    <location>
        <begin position="371"/>
        <end position="397"/>
    </location>
</feature>
<evidence type="ECO:0000256" key="1">
    <source>
        <dbReference type="ARBA" id="ARBA00004429"/>
    </source>
</evidence>
<evidence type="ECO:0000313" key="10">
    <source>
        <dbReference type="Proteomes" id="UP001172731"/>
    </source>
</evidence>
<accession>A0ABT8FVP3</accession>
<keyword evidence="3" id="KW-0997">Cell inner membrane</keyword>
<organism evidence="9 10">
    <name type="scientific">Microbacterium aurantiacum</name>
    <dbReference type="NCBI Taxonomy" id="162393"/>
    <lineage>
        <taxon>Bacteria</taxon>
        <taxon>Bacillati</taxon>
        <taxon>Actinomycetota</taxon>
        <taxon>Actinomycetes</taxon>
        <taxon>Micrococcales</taxon>
        <taxon>Microbacteriaceae</taxon>
        <taxon>Microbacterium</taxon>
    </lineage>
</organism>
<feature type="transmembrane region" description="Helical" evidence="7">
    <location>
        <begin position="222"/>
        <end position="241"/>
    </location>
</feature>
<evidence type="ECO:0000256" key="3">
    <source>
        <dbReference type="ARBA" id="ARBA00022519"/>
    </source>
</evidence>
<evidence type="ECO:0000256" key="4">
    <source>
        <dbReference type="ARBA" id="ARBA00022692"/>
    </source>
</evidence>
<feature type="transmembrane region" description="Helical" evidence="7">
    <location>
        <begin position="141"/>
        <end position="165"/>
    </location>
</feature>
<evidence type="ECO:0000313" key="9">
    <source>
        <dbReference type="EMBL" id="MDN4465379.1"/>
    </source>
</evidence>
<comment type="subcellular location">
    <subcellularLocation>
        <location evidence="1">Cell inner membrane</location>
        <topology evidence="1">Multi-pass membrane protein</topology>
    </subcellularLocation>
</comment>
<evidence type="ECO:0000256" key="5">
    <source>
        <dbReference type="ARBA" id="ARBA00022989"/>
    </source>
</evidence>
<keyword evidence="4 7" id="KW-0812">Transmembrane</keyword>
<sequence length="451" mass="47332">MPKMAVGGIGLLLMLLLMAAGVSIGVAMIVASVVGLVALGGFRVAETSLQALMFDGVASWSLSVVPMFVLLGIAMWRGGITTKAYHAAHQWFGRLPGGLAIATNVAGAGLSATSGSTIGISFALGRMAIPEMLRAGYRPSLATGSVAMAGTLGQIIPPSILLVIYAGIAQVSVGPQLIAGVLPGVILALGFGLVIVAIALLRPNGAPRVPQPGVTWGSRFRSLVGVVPILIIVVTILGGTYSGIFTITEAAACGAFIAIIVSWSGLGRGKRGVKATFRYLRDVVMDTVGSVASLFLVLIGALLISRLIALSGLAQAFSTWLVDLELGRIELLLILILAYIVLGMFLESLPMMLLTVPLLQGPLEALGVDMIWFGIFLVILCEIGMVFPPIGILTFIVHRLSQDPRVNLGVEVKLVDVFKGTMPFVGFSVLTLVLFIFFPDIVMWLPEMSNQ</sequence>
<feature type="transmembrane region" description="Helical" evidence="7">
    <location>
        <begin position="12"/>
        <end position="37"/>
    </location>
</feature>
<name>A0ABT8FVP3_9MICO</name>
<dbReference type="PANTHER" id="PTHR33362:SF5">
    <property type="entry name" value="C4-DICARBOXYLATE TRAP TRANSPORTER LARGE PERMEASE PROTEIN DCTM"/>
    <property type="match status" value="1"/>
</dbReference>
<feature type="transmembrane region" description="Helical" evidence="7">
    <location>
        <begin position="331"/>
        <end position="359"/>
    </location>
</feature>
<keyword evidence="5 7" id="KW-1133">Transmembrane helix</keyword>
<feature type="transmembrane region" description="Helical" evidence="7">
    <location>
        <begin position="287"/>
        <end position="311"/>
    </location>
</feature>
<reference evidence="9" key="1">
    <citation type="submission" date="2021-06" db="EMBL/GenBank/DDBJ databases">
        <title>Genome-based taxonomic framework of Microbacterium strains isolated from marine environment, the description of four new species and reclassification of four preexisting species.</title>
        <authorList>
            <person name="Lee S.D."/>
            <person name="Kim S.-M."/>
            <person name="Byeon Y.-S."/>
            <person name="Yang H.L."/>
            <person name="Kim I.S."/>
        </authorList>
    </citation>
    <scope>NUCLEOTIDE SEQUENCE</scope>
    <source>
        <strain evidence="9">KACC 20510</strain>
    </source>
</reference>
<keyword evidence="2" id="KW-1003">Cell membrane</keyword>
<evidence type="ECO:0000256" key="7">
    <source>
        <dbReference type="SAM" id="Phobius"/>
    </source>
</evidence>
<feature type="transmembrane region" description="Helical" evidence="7">
    <location>
        <begin position="57"/>
        <end position="76"/>
    </location>
</feature>
<evidence type="ECO:0000256" key="2">
    <source>
        <dbReference type="ARBA" id="ARBA00022475"/>
    </source>
</evidence>
<evidence type="ECO:0000259" key="8">
    <source>
        <dbReference type="Pfam" id="PF06808"/>
    </source>
</evidence>
<feature type="transmembrane region" description="Helical" evidence="7">
    <location>
        <begin position="424"/>
        <end position="445"/>
    </location>
</feature>
<dbReference type="Proteomes" id="UP001172731">
    <property type="component" value="Unassembled WGS sequence"/>
</dbReference>
<feature type="transmembrane region" description="Helical" evidence="7">
    <location>
        <begin position="177"/>
        <end position="201"/>
    </location>
</feature>
<dbReference type="PIRSF" id="PIRSF006066">
    <property type="entry name" value="HI0050"/>
    <property type="match status" value="1"/>
</dbReference>
<gene>
    <name evidence="9" type="ORF">KZC48_13375</name>
</gene>
<dbReference type="InterPro" id="IPR010656">
    <property type="entry name" value="DctM"/>
</dbReference>
<feature type="domain" description="TRAP C4-dicarboxylate transport system permease DctM subunit" evidence="8">
    <location>
        <begin position="12"/>
        <end position="441"/>
    </location>
</feature>
<proteinExistence type="predicted"/>
<dbReference type="Pfam" id="PF06808">
    <property type="entry name" value="DctM"/>
    <property type="match status" value="1"/>
</dbReference>
<dbReference type="InterPro" id="IPR004681">
    <property type="entry name" value="TRAP_DctM"/>
</dbReference>
<keyword evidence="10" id="KW-1185">Reference proteome</keyword>
<keyword evidence="6 7" id="KW-0472">Membrane</keyword>